<evidence type="ECO:0000313" key="4">
    <source>
        <dbReference type="Proteomes" id="UP000598426"/>
    </source>
</evidence>
<feature type="region of interest" description="Disordered" evidence="1">
    <location>
        <begin position="118"/>
        <end position="150"/>
    </location>
</feature>
<dbReference type="PROSITE" id="PS51257">
    <property type="entry name" value="PROKAR_LIPOPROTEIN"/>
    <property type="match status" value="1"/>
</dbReference>
<dbReference type="Proteomes" id="UP000598426">
    <property type="component" value="Unassembled WGS sequence"/>
</dbReference>
<name>A0ABR8NW28_9MICO</name>
<dbReference type="RefSeq" id="WP_191173536.1">
    <property type="nucleotide sequence ID" value="NZ_JACXZS010000020.1"/>
</dbReference>
<comment type="caution">
    <text evidence="3">The sequence shown here is derived from an EMBL/GenBank/DDBJ whole genome shotgun (WGS) entry which is preliminary data.</text>
</comment>
<reference evidence="3 4" key="1">
    <citation type="submission" date="2020-09" db="EMBL/GenBank/DDBJ databases">
        <title>Isolation and identification of active actinomycetes.</title>
        <authorList>
            <person name="Li X."/>
        </authorList>
    </citation>
    <scope>NUCLEOTIDE SEQUENCE [LARGE SCALE GENOMIC DNA]</scope>
    <source>
        <strain evidence="3 4">NEAU-LLC</strain>
    </source>
</reference>
<accession>A0ABR8NW28</accession>
<evidence type="ECO:0000256" key="2">
    <source>
        <dbReference type="SAM" id="SignalP"/>
    </source>
</evidence>
<feature type="chain" id="PRO_5046226161" evidence="2">
    <location>
        <begin position="27"/>
        <end position="150"/>
    </location>
</feature>
<evidence type="ECO:0000256" key="1">
    <source>
        <dbReference type="SAM" id="MobiDB-lite"/>
    </source>
</evidence>
<gene>
    <name evidence="3" type="ORF">IF188_19805</name>
</gene>
<organism evidence="3 4">
    <name type="scientific">Microbacterium helvum</name>
    <dbReference type="NCBI Taxonomy" id="2773713"/>
    <lineage>
        <taxon>Bacteria</taxon>
        <taxon>Bacillati</taxon>
        <taxon>Actinomycetota</taxon>
        <taxon>Actinomycetes</taxon>
        <taxon>Micrococcales</taxon>
        <taxon>Microbacteriaceae</taxon>
        <taxon>Microbacterium</taxon>
    </lineage>
</organism>
<sequence length="150" mass="15513">MFRRIGFTALALVAALTFSACSPATGGNPDMDAAAIQSDLTAIDGVADAEVGFYNTGAPGRNALSTKLVVDETGLADLSTVLYAAIDVIAEQAPGWSSYEFSVAGLDDTSPTGRRGLNVDDYVTPEQMPYGTLGTSLTLTPDELQQAADS</sequence>
<feature type="signal peptide" evidence="2">
    <location>
        <begin position="1"/>
        <end position="26"/>
    </location>
</feature>
<keyword evidence="2" id="KW-0732">Signal</keyword>
<protein>
    <submittedName>
        <fullName evidence="3">Uncharacterized protein</fullName>
    </submittedName>
</protein>
<proteinExistence type="predicted"/>
<keyword evidence="4" id="KW-1185">Reference proteome</keyword>
<evidence type="ECO:0000313" key="3">
    <source>
        <dbReference type="EMBL" id="MBD3943942.1"/>
    </source>
</evidence>
<dbReference type="EMBL" id="JACXZS010000020">
    <property type="protein sequence ID" value="MBD3943942.1"/>
    <property type="molecule type" value="Genomic_DNA"/>
</dbReference>